<reference evidence="9 10" key="1">
    <citation type="submission" date="2023-04" db="EMBL/GenBank/DDBJ databases">
        <authorList>
            <person name="Hsu D."/>
        </authorList>
    </citation>
    <scope>NUCLEOTIDE SEQUENCE [LARGE SCALE GENOMIC DNA]</scope>
    <source>
        <strain evidence="9 10">MK1</strain>
    </source>
</reference>
<proteinExistence type="inferred from homology"/>
<dbReference type="SUPFAM" id="SSF55931">
    <property type="entry name" value="Glutamine synthetase/guanido kinase"/>
    <property type="match status" value="1"/>
</dbReference>
<dbReference type="InterPro" id="IPR014746">
    <property type="entry name" value="Gln_synth/guanido_kin_cat_dom"/>
</dbReference>
<sequence length="454" mass="51623">MDKLEFNKFEELVRIGEIDTVIVAAVDMQGKLFGKRIPAGYFIEEAKNGIHTCSINMIWDVELDIGDNFEFSNWDTGFQDMKAVPDLSTMRLCPWCDKTVLVLADLHNAEGDTILEIAPRNILKKQLEKAKQMGYQSFAASEIEFYIFRETPDSIREKSFANLKPLFGYPDDYSIYRLTVDDWFLSQLVRNLEAAAIPVEALKGEWGMGQIELNLRYSEALEMADRTAIYKNGIKEMAVLNELMATFMARPHTNDSGSSCHTHFSFWDKDGKQNLFWDPEDEYQLSTVGRHFLGGIMALAPEFMIFYAPYINSYKRLKDTAGAPNTLTWGFDNRTVSIRCAGKEGGRRIENRIPGADANLYLVLAAMLASGLYGIEEKIDIPNPYLNNAYADPNVKKLPSNLVEAVSLLEKSELAPKLMGEAVINHYLTAAKNEINRFFSSVTDWERKKYFEFI</sequence>
<gene>
    <name evidence="9" type="ORF">MFMK1_001182</name>
</gene>
<evidence type="ECO:0000256" key="3">
    <source>
        <dbReference type="ARBA" id="ARBA00022741"/>
    </source>
</evidence>
<dbReference type="InterPro" id="IPR036651">
    <property type="entry name" value="Gln_synt_N_sf"/>
</dbReference>
<name>A0AAU0UMH7_9FIRM</name>
<dbReference type="Proteomes" id="UP001329915">
    <property type="component" value="Chromosome"/>
</dbReference>
<dbReference type="PANTHER" id="PTHR43785:SF12">
    <property type="entry name" value="TYPE-1 GLUTAMINE SYNTHETASE 2"/>
    <property type="match status" value="1"/>
</dbReference>
<evidence type="ECO:0000259" key="8">
    <source>
        <dbReference type="PROSITE" id="PS51987"/>
    </source>
</evidence>
<dbReference type="Pfam" id="PF00120">
    <property type="entry name" value="Gln-synt_C"/>
    <property type="match status" value="1"/>
</dbReference>
<dbReference type="PROSITE" id="PS51987">
    <property type="entry name" value="GS_CATALYTIC"/>
    <property type="match status" value="1"/>
</dbReference>
<dbReference type="SMART" id="SM01230">
    <property type="entry name" value="Gln-synt_C"/>
    <property type="match status" value="1"/>
</dbReference>
<dbReference type="KEGG" id="dbc:MFMK1_001182"/>
<dbReference type="RefSeq" id="WP_366924218.1">
    <property type="nucleotide sequence ID" value="NZ_CP121694.1"/>
</dbReference>
<evidence type="ECO:0000256" key="5">
    <source>
        <dbReference type="PROSITE-ProRule" id="PRU01330"/>
    </source>
</evidence>
<dbReference type="GO" id="GO:0006576">
    <property type="term" value="P:biogenic amine metabolic process"/>
    <property type="evidence" value="ECO:0007669"/>
    <property type="project" value="UniProtKB-ARBA"/>
</dbReference>
<dbReference type="AlphaFoldDB" id="A0AAU0UMH7"/>
<keyword evidence="10" id="KW-1185">Reference proteome</keyword>
<evidence type="ECO:0000256" key="1">
    <source>
        <dbReference type="ARBA" id="ARBA00009897"/>
    </source>
</evidence>
<dbReference type="GO" id="GO:0004356">
    <property type="term" value="F:glutamine synthetase activity"/>
    <property type="evidence" value="ECO:0007669"/>
    <property type="project" value="InterPro"/>
</dbReference>
<feature type="domain" description="GS catalytic" evidence="8">
    <location>
        <begin position="119"/>
        <end position="454"/>
    </location>
</feature>
<dbReference type="Gene3D" id="3.10.20.70">
    <property type="entry name" value="Glutamine synthetase, N-terminal domain"/>
    <property type="match status" value="1"/>
</dbReference>
<keyword evidence="4" id="KW-0067">ATP-binding</keyword>
<evidence type="ECO:0000313" key="10">
    <source>
        <dbReference type="Proteomes" id="UP001329915"/>
    </source>
</evidence>
<keyword evidence="2" id="KW-0436">Ligase</keyword>
<feature type="domain" description="GS beta-grasp" evidence="7">
    <location>
        <begin position="16"/>
        <end position="111"/>
    </location>
</feature>
<dbReference type="Gene3D" id="3.30.590.10">
    <property type="entry name" value="Glutamine synthetase/guanido kinase, catalytic domain"/>
    <property type="match status" value="1"/>
</dbReference>
<dbReference type="EMBL" id="CP121694">
    <property type="protein sequence ID" value="WRO21374.1"/>
    <property type="molecule type" value="Genomic_DNA"/>
</dbReference>
<keyword evidence="3" id="KW-0547">Nucleotide-binding</keyword>
<evidence type="ECO:0000256" key="4">
    <source>
        <dbReference type="ARBA" id="ARBA00022840"/>
    </source>
</evidence>
<dbReference type="GO" id="GO:0042402">
    <property type="term" value="P:biogenic amine catabolic process"/>
    <property type="evidence" value="ECO:0007669"/>
    <property type="project" value="UniProtKB-ARBA"/>
</dbReference>
<dbReference type="GO" id="GO:0005524">
    <property type="term" value="F:ATP binding"/>
    <property type="evidence" value="ECO:0007669"/>
    <property type="project" value="UniProtKB-KW"/>
</dbReference>
<organism evidence="9 10">
    <name type="scientific">Metallumcola ferriviriculae</name>
    <dbReference type="NCBI Taxonomy" id="3039180"/>
    <lineage>
        <taxon>Bacteria</taxon>
        <taxon>Bacillati</taxon>
        <taxon>Bacillota</taxon>
        <taxon>Clostridia</taxon>
        <taxon>Neomoorellales</taxon>
        <taxon>Desulfitibacteraceae</taxon>
        <taxon>Metallumcola</taxon>
    </lineage>
</organism>
<dbReference type="PANTHER" id="PTHR43785">
    <property type="entry name" value="GAMMA-GLUTAMYLPUTRESCINE SYNTHETASE"/>
    <property type="match status" value="1"/>
</dbReference>
<dbReference type="InterPro" id="IPR008146">
    <property type="entry name" value="Gln_synth_cat_dom"/>
</dbReference>
<evidence type="ECO:0000259" key="7">
    <source>
        <dbReference type="PROSITE" id="PS51986"/>
    </source>
</evidence>
<comment type="similarity">
    <text evidence="1 5 6">Belongs to the glutamine synthetase family.</text>
</comment>
<dbReference type="SUPFAM" id="SSF54368">
    <property type="entry name" value="Glutamine synthetase, N-terminal domain"/>
    <property type="match status" value="1"/>
</dbReference>
<dbReference type="FunFam" id="3.30.590.10:FF:000005">
    <property type="entry name" value="Probable glutamine synthetase"/>
    <property type="match status" value="1"/>
</dbReference>
<accession>A0AAU0UMH7</accession>
<evidence type="ECO:0000313" key="9">
    <source>
        <dbReference type="EMBL" id="WRO21374.1"/>
    </source>
</evidence>
<evidence type="ECO:0000256" key="6">
    <source>
        <dbReference type="RuleBase" id="RU000384"/>
    </source>
</evidence>
<dbReference type="InterPro" id="IPR008147">
    <property type="entry name" value="Gln_synt_N"/>
</dbReference>
<evidence type="ECO:0000256" key="2">
    <source>
        <dbReference type="ARBA" id="ARBA00022598"/>
    </source>
</evidence>
<dbReference type="GO" id="GO:0006542">
    <property type="term" value="P:glutamine biosynthetic process"/>
    <property type="evidence" value="ECO:0007669"/>
    <property type="project" value="InterPro"/>
</dbReference>
<dbReference type="PROSITE" id="PS51986">
    <property type="entry name" value="GS_BETA_GRASP"/>
    <property type="match status" value="1"/>
</dbReference>
<protein>
    <submittedName>
        <fullName evidence="9">Glutamine synthetase family protein</fullName>
    </submittedName>
</protein>